<comment type="caution">
    <text evidence="2">The sequence shown here is derived from an EMBL/GenBank/DDBJ whole genome shotgun (WGS) entry which is preliminary data.</text>
</comment>
<keyword evidence="3" id="KW-1185">Reference proteome</keyword>
<name>A0AB73NH07_YERKR</name>
<dbReference type="RefSeq" id="WP_087795622.1">
    <property type="nucleotide sequence ID" value="NZ_CAWNET010000011.1"/>
</dbReference>
<gene>
    <name evidence="2" type="ORF">CBW52_16845</name>
</gene>
<keyword evidence="1" id="KW-0812">Transmembrane</keyword>
<organism evidence="2 3">
    <name type="scientific">Yersinia kristensenii</name>
    <dbReference type="NCBI Taxonomy" id="28152"/>
    <lineage>
        <taxon>Bacteria</taxon>
        <taxon>Pseudomonadati</taxon>
        <taxon>Pseudomonadota</taxon>
        <taxon>Gammaproteobacteria</taxon>
        <taxon>Enterobacterales</taxon>
        <taxon>Yersiniaceae</taxon>
        <taxon>Yersinia</taxon>
    </lineage>
</organism>
<protein>
    <recommendedName>
        <fullName evidence="4">Inner membrane protein</fullName>
    </recommendedName>
</protein>
<keyword evidence="1" id="KW-1133">Transmembrane helix</keyword>
<evidence type="ECO:0000256" key="1">
    <source>
        <dbReference type="SAM" id="Phobius"/>
    </source>
</evidence>
<reference evidence="2 3" key="1">
    <citation type="submission" date="2017-05" db="EMBL/GenBank/DDBJ databases">
        <title>Whole genome sequencing of Yersinia kristensenii.</title>
        <authorList>
            <person name="Campioni F."/>
        </authorList>
    </citation>
    <scope>NUCLEOTIDE SEQUENCE [LARGE SCALE GENOMIC DNA]</scope>
    <source>
        <strain evidence="2 3">CFSAN060538</strain>
    </source>
</reference>
<dbReference type="AlphaFoldDB" id="A0AB73NH07"/>
<feature type="transmembrane region" description="Helical" evidence="1">
    <location>
        <begin position="148"/>
        <end position="169"/>
    </location>
</feature>
<keyword evidence="1" id="KW-0472">Membrane</keyword>
<dbReference type="EMBL" id="NHOG01000019">
    <property type="protein sequence ID" value="OVZ78788.1"/>
    <property type="molecule type" value="Genomic_DNA"/>
</dbReference>
<feature type="transmembrane region" description="Helical" evidence="1">
    <location>
        <begin position="117"/>
        <end position="136"/>
    </location>
</feature>
<accession>A0AB73NH07</accession>
<feature type="transmembrane region" description="Helical" evidence="1">
    <location>
        <begin position="12"/>
        <end position="35"/>
    </location>
</feature>
<evidence type="ECO:0000313" key="2">
    <source>
        <dbReference type="EMBL" id="OVZ78788.1"/>
    </source>
</evidence>
<evidence type="ECO:0000313" key="3">
    <source>
        <dbReference type="Proteomes" id="UP000195840"/>
    </source>
</evidence>
<feature type="transmembrane region" description="Helical" evidence="1">
    <location>
        <begin position="87"/>
        <end position="111"/>
    </location>
</feature>
<feature type="transmembrane region" description="Helical" evidence="1">
    <location>
        <begin position="47"/>
        <end position="67"/>
    </location>
</feature>
<evidence type="ECO:0008006" key="4">
    <source>
        <dbReference type="Google" id="ProtNLM"/>
    </source>
</evidence>
<proteinExistence type="predicted"/>
<dbReference type="Proteomes" id="UP000195840">
    <property type="component" value="Unassembled WGS sequence"/>
</dbReference>
<sequence length="241" mass="27155">MKINFMSGAIVSAYLLICGVLYLWGFWIHFGINILQFVDTSDIVKATLIPVVGAIITFIVQALLNEYNSPKSEQTERFIQAGGVFKIFAYFQYALVILMGVGSVLLLGYVLFTGDRLERYCIYAVGLGFVVFWMIQSKTTFLSELNQARGFVLFIISLLPALFFSHGIFDGKNVLQGVNTYLVDTNTPCSENKNEKFRYIANLSNKMFSLSLSDGSICIQSYEYLRLKKEGTKPVSEEIKK</sequence>